<protein>
    <submittedName>
        <fullName evidence="2">Uncharacterized protein</fullName>
    </submittedName>
</protein>
<feature type="compositionally biased region" description="Acidic residues" evidence="1">
    <location>
        <begin position="70"/>
        <end position="82"/>
    </location>
</feature>
<feature type="compositionally biased region" description="Acidic residues" evidence="1">
    <location>
        <begin position="140"/>
        <end position="162"/>
    </location>
</feature>
<accession>A0A1E7FDX9</accession>
<organism evidence="2 3">
    <name type="scientific">Fragilariopsis cylindrus CCMP1102</name>
    <dbReference type="NCBI Taxonomy" id="635003"/>
    <lineage>
        <taxon>Eukaryota</taxon>
        <taxon>Sar</taxon>
        <taxon>Stramenopiles</taxon>
        <taxon>Ochrophyta</taxon>
        <taxon>Bacillariophyta</taxon>
        <taxon>Bacillariophyceae</taxon>
        <taxon>Bacillariophycidae</taxon>
        <taxon>Bacillariales</taxon>
        <taxon>Bacillariaceae</taxon>
        <taxon>Fragilariopsis</taxon>
    </lineage>
</organism>
<dbReference type="AlphaFoldDB" id="A0A1E7FDX9"/>
<name>A0A1E7FDX9_9STRA</name>
<dbReference type="OrthoDB" id="46779at2759"/>
<feature type="compositionally biased region" description="Basic and acidic residues" evidence="1">
    <location>
        <begin position="83"/>
        <end position="98"/>
    </location>
</feature>
<dbReference type="EMBL" id="KV784358">
    <property type="protein sequence ID" value="OEU16357.1"/>
    <property type="molecule type" value="Genomic_DNA"/>
</dbReference>
<sequence>MANFDPEDDDVICIIDDDEVEELKAKAKASDTSSKRKSDSTSKRNKKSSSSSSSSTKRKSSAAFTPLIEKDDDNSVDSDIEILDEKPPAKRKRVRDEEAATLYTDKTSTGVDHDDDEFNLETETGDDSDIMEELLKTLDDNDDPINFDEFEQESGDDDDGDNDANHTTNNINTINAFDLADGLDSLATLFDSNQHDKVRPSDIIGEVEGFWDDSCRYASALRLFSEILRSPDCTNFVLESVDEDELIQMGKLPYTEIVKHPLSFRDIVSALLQDFNATDNSIECSNGLLPFGTTLSDWNMWKGLELLQAVDLVLLNSLAYGKANEGASKSNARSRTNKLRKVLWAGIKQVVDDHMSSADAEGRRRCTPTRRGESSGFVVRKGSA</sequence>
<evidence type="ECO:0000256" key="1">
    <source>
        <dbReference type="SAM" id="MobiDB-lite"/>
    </source>
</evidence>
<dbReference type="KEGG" id="fcy:FRACYDRAFT_268976"/>
<feature type="compositionally biased region" description="Basic and acidic residues" evidence="1">
    <location>
        <begin position="23"/>
        <end position="42"/>
    </location>
</feature>
<dbReference type="Proteomes" id="UP000095751">
    <property type="component" value="Unassembled WGS sequence"/>
</dbReference>
<gene>
    <name evidence="2" type="ORF">FRACYDRAFT_268976</name>
</gene>
<evidence type="ECO:0000313" key="3">
    <source>
        <dbReference type="Proteomes" id="UP000095751"/>
    </source>
</evidence>
<feature type="region of interest" description="Disordered" evidence="1">
    <location>
        <begin position="23"/>
        <end position="167"/>
    </location>
</feature>
<feature type="compositionally biased region" description="Acidic residues" evidence="1">
    <location>
        <begin position="113"/>
        <end position="132"/>
    </location>
</feature>
<proteinExistence type="predicted"/>
<reference evidence="2 3" key="1">
    <citation type="submission" date="2016-09" db="EMBL/GenBank/DDBJ databases">
        <title>Extensive genetic diversity and differential bi-allelic expression allows diatom success in the polar Southern Ocean.</title>
        <authorList>
            <consortium name="DOE Joint Genome Institute"/>
            <person name="Mock T."/>
            <person name="Otillar R.P."/>
            <person name="Strauss J."/>
            <person name="Dupont C."/>
            <person name="Frickenhaus S."/>
            <person name="Maumus F."/>
            <person name="Mcmullan M."/>
            <person name="Sanges R."/>
            <person name="Schmutz J."/>
            <person name="Toseland A."/>
            <person name="Valas R."/>
            <person name="Veluchamy A."/>
            <person name="Ward B.J."/>
            <person name="Allen A."/>
            <person name="Barry K."/>
            <person name="Falciatore A."/>
            <person name="Ferrante M."/>
            <person name="Fortunato A.E."/>
            <person name="Gloeckner G."/>
            <person name="Gruber A."/>
            <person name="Hipkin R."/>
            <person name="Janech M."/>
            <person name="Kroth P."/>
            <person name="Leese F."/>
            <person name="Lindquist E."/>
            <person name="Lyon B.R."/>
            <person name="Martin J."/>
            <person name="Mayer C."/>
            <person name="Parker M."/>
            <person name="Quesneville H."/>
            <person name="Raymond J."/>
            <person name="Uhlig C."/>
            <person name="Valentin K.U."/>
            <person name="Worden A.Z."/>
            <person name="Armbrust E.V."/>
            <person name="Bowler C."/>
            <person name="Green B."/>
            <person name="Moulton V."/>
            <person name="Van Oosterhout C."/>
            <person name="Grigoriev I."/>
        </authorList>
    </citation>
    <scope>NUCLEOTIDE SEQUENCE [LARGE SCALE GENOMIC DNA]</scope>
    <source>
        <strain evidence="2 3">CCMP1102</strain>
    </source>
</reference>
<dbReference type="InParanoid" id="A0A1E7FDX9"/>
<feature type="region of interest" description="Disordered" evidence="1">
    <location>
        <begin position="356"/>
        <end position="384"/>
    </location>
</feature>
<evidence type="ECO:0000313" key="2">
    <source>
        <dbReference type="EMBL" id="OEU16357.1"/>
    </source>
</evidence>
<keyword evidence="3" id="KW-1185">Reference proteome</keyword>